<reference evidence="2 3" key="1">
    <citation type="submission" date="2020-09" db="EMBL/GenBank/DDBJ databases">
        <title>De no assembly of potato wild relative species, Solanum commersonii.</title>
        <authorList>
            <person name="Cho K."/>
        </authorList>
    </citation>
    <scope>NUCLEOTIDE SEQUENCE [LARGE SCALE GENOMIC DNA]</scope>
    <source>
        <strain evidence="2">LZ3.2</strain>
        <tissue evidence="2">Leaf</tissue>
    </source>
</reference>
<name>A0A9J5ZE13_SOLCO</name>
<protein>
    <submittedName>
        <fullName evidence="2">Uncharacterized protein</fullName>
    </submittedName>
</protein>
<feature type="region of interest" description="Disordered" evidence="1">
    <location>
        <begin position="459"/>
        <end position="479"/>
    </location>
</feature>
<keyword evidence="3" id="KW-1185">Reference proteome</keyword>
<dbReference type="AlphaFoldDB" id="A0A9J5ZE13"/>
<accession>A0A9J5ZE13</accession>
<feature type="region of interest" description="Disordered" evidence="1">
    <location>
        <begin position="216"/>
        <end position="238"/>
    </location>
</feature>
<proteinExistence type="predicted"/>
<organism evidence="2 3">
    <name type="scientific">Solanum commersonii</name>
    <name type="common">Commerson's wild potato</name>
    <name type="synonym">Commerson's nightshade</name>
    <dbReference type="NCBI Taxonomy" id="4109"/>
    <lineage>
        <taxon>Eukaryota</taxon>
        <taxon>Viridiplantae</taxon>
        <taxon>Streptophyta</taxon>
        <taxon>Embryophyta</taxon>
        <taxon>Tracheophyta</taxon>
        <taxon>Spermatophyta</taxon>
        <taxon>Magnoliopsida</taxon>
        <taxon>eudicotyledons</taxon>
        <taxon>Gunneridae</taxon>
        <taxon>Pentapetalae</taxon>
        <taxon>asterids</taxon>
        <taxon>lamiids</taxon>
        <taxon>Solanales</taxon>
        <taxon>Solanaceae</taxon>
        <taxon>Solanoideae</taxon>
        <taxon>Solaneae</taxon>
        <taxon>Solanum</taxon>
    </lineage>
</organism>
<gene>
    <name evidence="2" type="ORF">H5410_022452</name>
</gene>
<comment type="caution">
    <text evidence="2">The sequence shown here is derived from an EMBL/GenBank/DDBJ whole genome shotgun (WGS) entry which is preliminary data.</text>
</comment>
<evidence type="ECO:0000313" key="2">
    <source>
        <dbReference type="EMBL" id="KAG5611171.1"/>
    </source>
</evidence>
<dbReference type="EMBL" id="JACXVP010000004">
    <property type="protein sequence ID" value="KAG5611171.1"/>
    <property type="molecule type" value="Genomic_DNA"/>
</dbReference>
<sequence length="479" mass="54317">MNVISHPENEVYLKQKLCQSLSSFKGVDIIQRKNIPCCPLTILKGDKRCDSLKENGVKLNQSLKNGVIPIETSLPENEINLNEVQNHSNVAIPQSNQQTMKSMETGQSTYVPTMDNMEMFKNRHERSHLQSQNGILPWINQVSTTFHPFYTNGGFLRGCTAMTQVNEQPIKLSNSMQVSSHVPTGWRLQNVEKSNPKQLSIAKNTTFRQYNLQNNCNHENRKHGQNSLGSPQKGKTISDLNKVNPMRVKDMSTKGTSPLNPYFSEGMSSIQLSKYQERPFIPYNIHPSFLMHGNPSIYNGFLMPHHQLKDFSSVFMGSFIEVQVSRQHVSYFKDQGACLRSQEKKRKANALEQLGGRKLQQLASSIDLLNTTRDFGSKSDLMQDDDISKILDVGGYSTPATVLPIINIPKKDPPYLFNQNPADIADADDKRYFRTVEHQRIQDKSSIAGYSGVDVKLDDQQKKRRKERLGRMSVVGLKR</sequence>
<evidence type="ECO:0000313" key="3">
    <source>
        <dbReference type="Proteomes" id="UP000824120"/>
    </source>
</evidence>
<dbReference type="Proteomes" id="UP000824120">
    <property type="component" value="Chromosome 4"/>
</dbReference>
<feature type="compositionally biased region" description="Polar residues" evidence="1">
    <location>
        <begin position="225"/>
        <end position="238"/>
    </location>
</feature>
<dbReference type="OrthoDB" id="1266166at2759"/>
<evidence type="ECO:0000256" key="1">
    <source>
        <dbReference type="SAM" id="MobiDB-lite"/>
    </source>
</evidence>